<dbReference type="InParanoid" id="A0A067PWB7"/>
<protein>
    <submittedName>
        <fullName evidence="2">Uncharacterized protein</fullName>
    </submittedName>
</protein>
<proteinExistence type="predicted"/>
<organism evidence="2 3">
    <name type="scientific">Jaapia argillacea MUCL 33604</name>
    <dbReference type="NCBI Taxonomy" id="933084"/>
    <lineage>
        <taxon>Eukaryota</taxon>
        <taxon>Fungi</taxon>
        <taxon>Dikarya</taxon>
        <taxon>Basidiomycota</taxon>
        <taxon>Agaricomycotina</taxon>
        <taxon>Agaricomycetes</taxon>
        <taxon>Agaricomycetidae</taxon>
        <taxon>Jaapiales</taxon>
        <taxon>Jaapiaceae</taxon>
        <taxon>Jaapia</taxon>
    </lineage>
</organism>
<name>A0A067PWB7_9AGAM</name>
<sequence>MTPSRLNGCQCCRLPRVSLHSRSSPVINSITCPCPCQRALEWVEHGRYDGNAPPAPRDTSYVPVYNHRPNA</sequence>
<keyword evidence="3" id="KW-1185">Reference proteome</keyword>
<accession>A0A067PWB7</accession>
<dbReference type="AlphaFoldDB" id="A0A067PWB7"/>
<dbReference type="HOGENOM" id="CLU_2740396_0_0_1"/>
<evidence type="ECO:0000313" key="2">
    <source>
        <dbReference type="EMBL" id="KDQ59118.1"/>
    </source>
</evidence>
<feature type="region of interest" description="Disordered" evidence="1">
    <location>
        <begin position="49"/>
        <end position="71"/>
    </location>
</feature>
<dbReference type="Proteomes" id="UP000027265">
    <property type="component" value="Unassembled WGS sequence"/>
</dbReference>
<reference evidence="3" key="1">
    <citation type="journal article" date="2014" name="Proc. Natl. Acad. Sci. U.S.A.">
        <title>Extensive sampling of basidiomycete genomes demonstrates inadequacy of the white-rot/brown-rot paradigm for wood decay fungi.</title>
        <authorList>
            <person name="Riley R."/>
            <person name="Salamov A.A."/>
            <person name="Brown D.W."/>
            <person name="Nagy L.G."/>
            <person name="Floudas D."/>
            <person name="Held B.W."/>
            <person name="Levasseur A."/>
            <person name="Lombard V."/>
            <person name="Morin E."/>
            <person name="Otillar R."/>
            <person name="Lindquist E.A."/>
            <person name="Sun H."/>
            <person name="LaButti K.M."/>
            <person name="Schmutz J."/>
            <person name="Jabbour D."/>
            <person name="Luo H."/>
            <person name="Baker S.E."/>
            <person name="Pisabarro A.G."/>
            <person name="Walton J.D."/>
            <person name="Blanchette R.A."/>
            <person name="Henrissat B."/>
            <person name="Martin F."/>
            <person name="Cullen D."/>
            <person name="Hibbett D.S."/>
            <person name="Grigoriev I.V."/>
        </authorList>
    </citation>
    <scope>NUCLEOTIDE SEQUENCE [LARGE SCALE GENOMIC DNA]</scope>
    <source>
        <strain evidence="3">MUCL 33604</strain>
    </source>
</reference>
<gene>
    <name evidence="2" type="ORF">JAAARDRAFT_653601</name>
</gene>
<dbReference type="EMBL" id="KL197716">
    <property type="protein sequence ID" value="KDQ59118.1"/>
    <property type="molecule type" value="Genomic_DNA"/>
</dbReference>
<evidence type="ECO:0000313" key="3">
    <source>
        <dbReference type="Proteomes" id="UP000027265"/>
    </source>
</evidence>
<evidence type="ECO:0000256" key="1">
    <source>
        <dbReference type="SAM" id="MobiDB-lite"/>
    </source>
</evidence>